<evidence type="ECO:0000313" key="4">
    <source>
        <dbReference type="EMBL" id="MCP2332373.1"/>
    </source>
</evidence>
<comment type="caution">
    <text evidence="4">The sequence shown here is derived from an EMBL/GenBank/DDBJ whole genome shotgun (WGS) entry which is preliminary data.</text>
</comment>
<accession>A0ABT1JIS8</accession>
<feature type="compositionally biased region" description="Basic and acidic residues" evidence="2">
    <location>
        <begin position="1"/>
        <end position="12"/>
    </location>
</feature>
<dbReference type="CDD" id="cd05829">
    <property type="entry name" value="Sortase_F"/>
    <property type="match status" value="1"/>
</dbReference>
<evidence type="ECO:0000256" key="3">
    <source>
        <dbReference type="SAM" id="Phobius"/>
    </source>
</evidence>
<dbReference type="Gene3D" id="2.40.260.10">
    <property type="entry name" value="Sortase"/>
    <property type="match status" value="1"/>
</dbReference>
<dbReference type="EMBL" id="AUBJ02000001">
    <property type="protein sequence ID" value="MCP2332373.1"/>
    <property type="molecule type" value="Genomic_DNA"/>
</dbReference>
<proteinExistence type="predicted"/>
<feature type="compositionally biased region" description="Basic and acidic residues" evidence="2">
    <location>
        <begin position="125"/>
        <end position="134"/>
    </location>
</feature>
<dbReference type="RefSeq" id="WP_308208853.1">
    <property type="nucleotide sequence ID" value="NZ_AUBJ02000001.1"/>
</dbReference>
<evidence type="ECO:0000313" key="5">
    <source>
        <dbReference type="Proteomes" id="UP000791080"/>
    </source>
</evidence>
<keyword evidence="3" id="KW-0472">Membrane</keyword>
<keyword evidence="3" id="KW-1133">Transmembrane helix</keyword>
<sequence length="309" mass="32482">MDETRGAERADGDVDPPAENDRRTYALDVGEWEVADPERSRSARQRTSAVVGIGVLSLGILGGLYWPPTVQVTGSAVPVDAVVRAGDDVLGNSMAAVGDQPKPLGVPDGSPTGAPEQDEGPAGTGREEAEDRDPGTSTGPAVPPPARESGPGPRPPSGDRPVAAQRPGTIRLPEGGTAALVRREVGPDRVLPVPENLEEATWWGMGLGAPSGASVFAGHVNFRGQRGPFAELWDTTLGDVFTVVDQRGEEWRYRVSAIHTLHKNELPANAEALFGQEGAHRVVLVTCGGRWHGGDLGYEDNRIVVALPA</sequence>
<feature type="region of interest" description="Disordered" evidence="2">
    <location>
        <begin position="93"/>
        <end position="177"/>
    </location>
</feature>
<evidence type="ECO:0000256" key="1">
    <source>
        <dbReference type="ARBA" id="ARBA00022801"/>
    </source>
</evidence>
<feature type="transmembrane region" description="Helical" evidence="3">
    <location>
        <begin position="49"/>
        <end position="66"/>
    </location>
</feature>
<dbReference type="Pfam" id="PF04203">
    <property type="entry name" value="Sortase"/>
    <property type="match status" value="1"/>
</dbReference>
<name>A0ABT1JIS8_ACTCY</name>
<keyword evidence="1" id="KW-0378">Hydrolase</keyword>
<keyword evidence="3" id="KW-0812">Transmembrane</keyword>
<keyword evidence="5" id="KW-1185">Reference proteome</keyword>
<dbReference type="InterPro" id="IPR023365">
    <property type="entry name" value="Sortase_dom-sf"/>
</dbReference>
<gene>
    <name evidence="4" type="ORF">G443_002643</name>
</gene>
<dbReference type="Proteomes" id="UP000791080">
    <property type="component" value="Unassembled WGS sequence"/>
</dbReference>
<reference evidence="4 5" key="1">
    <citation type="submission" date="2022-06" db="EMBL/GenBank/DDBJ databases">
        <title>Genomic Encyclopedia of Type Strains, Phase I: the one thousand microbial genomes (KMG-I) project.</title>
        <authorList>
            <person name="Kyrpides N."/>
        </authorList>
    </citation>
    <scope>NUCLEOTIDE SEQUENCE [LARGE SCALE GENOMIC DNA]</scope>
    <source>
        <strain evidence="4 5">DSM 43889</strain>
    </source>
</reference>
<feature type="compositionally biased region" description="Pro residues" evidence="2">
    <location>
        <begin position="141"/>
        <end position="158"/>
    </location>
</feature>
<evidence type="ECO:0000256" key="2">
    <source>
        <dbReference type="SAM" id="MobiDB-lite"/>
    </source>
</evidence>
<dbReference type="InterPro" id="IPR042001">
    <property type="entry name" value="Sortase_F"/>
</dbReference>
<feature type="region of interest" description="Disordered" evidence="2">
    <location>
        <begin position="1"/>
        <end position="26"/>
    </location>
</feature>
<dbReference type="InterPro" id="IPR005754">
    <property type="entry name" value="Sortase"/>
</dbReference>
<organism evidence="4 5">
    <name type="scientific">Actinoalloteichus caeruleus DSM 43889</name>
    <dbReference type="NCBI Taxonomy" id="1120930"/>
    <lineage>
        <taxon>Bacteria</taxon>
        <taxon>Bacillati</taxon>
        <taxon>Actinomycetota</taxon>
        <taxon>Actinomycetes</taxon>
        <taxon>Pseudonocardiales</taxon>
        <taxon>Pseudonocardiaceae</taxon>
        <taxon>Actinoalloteichus</taxon>
        <taxon>Actinoalloteichus cyanogriseus</taxon>
    </lineage>
</organism>
<protein>
    <submittedName>
        <fullName evidence="4">Sortase family protein</fullName>
    </submittedName>
</protein>
<dbReference type="SUPFAM" id="SSF63817">
    <property type="entry name" value="Sortase"/>
    <property type="match status" value="1"/>
</dbReference>